<dbReference type="InterPro" id="IPR036513">
    <property type="entry name" value="STAS_dom_sf"/>
</dbReference>
<dbReference type="InterPro" id="IPR000014">
    <property type="entry name" value="PAS"/>
</dbReference>
<dbReference type="CDD" id="cd00130">
    <property type="entry name" value="PAS"/>
    <property type="match status" value="1"/>
</dbReference>
<dbReference type="SUPFAM" id="SSF52091">
    <property type="entry name" value="SpoIIaa-like"/>
    <property type="match status" value="1"/>
</dbReference>
<dbReference type="SUPFAM" id="SSF55785">
    <property type="entry name" value="PYP-like sensor domain (PAS domain)"/>
    <property type="match status" value="1"/>
</dbReference>
<dbReference type="PANTHER" id="PTHR33745">
    <property type="entry name" value="RSBT ANTAGONIST PROTEIN RSBS-RELATED"/>
    <property type="match status" value="1"/>
</dbReference>
<dbReference type="InterPro" id="IPR001610">
    <property type="entry name" value="PAC"/>
</dbReference>
<dbReference type="Gene3D" id="3.30.750.24">
    <property type="entry name" value="STAS domain"/>
    <property type="match status" value="1"/>
</dbReference>
<dbReference type="CDD" id="cd07041">
    <property type="entry name" value="STAS_RsbR_RsbS_like"/>
    <property type="match status" value="1"/>
</dbReference>
<evidence type="ECO:0000259" key="2">
    <source>
        <dbReference type="PROSITE" id="PS50801"/>
    </source>
</evidence>
<accession>A0A9X3WZA9</accession>
<evidence type="ECO:0000256" key="1">
    <source>
        <dbReference type="ARBA" id="ARBA00022553"/>
    </source>
</evidence>
<dbReference type="AlphaFoldDB" id="A0A9X3WZA9"/>
<dbReference type="SMART" id="SM00086">
    <property type="entry name" value="PAC"/>
    <property type="match status" value="1"/>
</dbReference>
<evidence type="ECO:0000313" key="4">
    <source>
        <dbReference type="Proteomes" id="UP001151081"/>
    </source>
</evidence>
<gene>
    <name evidence="3" type="ORF">KEG57_04305</name>
</gene>
<dbReference type="InterPro" id="IPR035965">
    <property type="entry name" value="PAS-like_dom_sf"/>
</dbReference>
<keyword evidence="1" id="KW-0597">Phosphoprotein</keyword>
<dbReference type="EMBL" id="JAGTJJ010000001">
    <property type="protein sequence ID" value="MDC3979710.1"/>
    <property type="molecule type" value="Genomic_DNA"/>
</dbReference>
<dbReference type="PANTHER" id="PTHR33745:SF3">
    <property type="entry name" value="RSBT CO-ANTAGONIST PROTEIN RSBRC"/>
    <property type="match status" value="1"/>
</dbReference>
<comment type="caution">
    <text evidence="3">The sequence shown here is derived from an EMBL/GenBank/DDBJ whole genome shotgun (WGS) entry which is preliminary data.</text>
</comment>
<sequence length="344" mass="36974">MLSSRCECPAFRVARWRASILESWWRWSIMNTLTGVEPQALDDTSPSNRTDALGPETYLHCNGIACAEEEVRTLRAVVKSQTSMIEQLGVAQALVNYALDGITLTSLDGRVIYANASFKAMSGFGESAVGLTLEEFYDPENYARLQAEVVPVLFDTGAWSGTLRIRRPNGSEWLGQTSAFLIRDAAGAPTGMAGFFRDVTTSTAERLQLKLQTELVKTQQRALRALGTPLLPIADGVVAMPLVGDIDDARAAEIQRALIDGIASHHARVAILDITGVKLVDAEIADALVSAAKAARLLGVEMLMTGISPAVAKTLVEIGAELSGIVTRGTLQSGIAYALSRDRR</sequence>
<reference evidence="3 4" key="1">
    <citation type="submission" date="2021-04" db="EMBL/GenBank/DDBJ databases">
        <title>Genome analysis of Polyangium sp.</title>
        <authorList>
            <person name="Li Y."/>
            <person name="Wang J."/>
        </authorList>
    </citation>
    <scope>NUCLEOTIDE SEQUENCE [LARGE SCALE GENOMIC DNA]</scope>
    <source>
        <strain evidence="3 4">SDU14</strain>
    </source>
</reference>
<protein>
    <submittedName>
        <fullName evidence="3">PAS domain S-box protein</fullName>
    </submittedName>
</protein>
<dbReference type="Proteomes" id="UP001151081">
    <property type="component" value="Unassembled WGS sequence"/>
</dbReference>
<dbReference type="InterPro" id="IPR013656">
    <property type="entry name" value="PAS_4"/>
</dbReference>
<feature type="domain" description="STAS" evidence="2">
    <location>
        <begin position="227"/>
        <end position="338"/>
    </location>
</feature>
<proteinExistence type="predicted"/>
<dbReference type="NCBIfam" id="TIGR00229">
    <property type="entry name" value="sensory_box"/>
    <property type="match status" value="1"/>
</dbReference>
<dbReference type="Pfam" id="PF01740">
    <property type="entry name" value="STAS"/>
    <property type="match status" value="1"/>
</dbReference>
<dbReference type="InterPro" id="IPR051932">
    <property type="entry name" value="Bact_StressResp_Reg"/>
</dbReference>
<name>A0A9X3WZA9_9BACT</name>
<dbReference type="RefSeq" id="WP_272417851.1">
    <property type="nucleotide sequence ID" value="NZ_JAGTJJ010000001.1"/>
</dbReference>
<organism evidence="3 4">
    <name type="scientific">Polyangium jinanense</name>
    <dbReference type="NCBI Taxonomy" id="2829994"/>
    <lineage>
        <taxon>Bacteria</taxon>
        <taxon>Pseudomonadati</taxon>
        <taxon>Myxococcota</taxon>
        <taxon>Polyangia</taxon>
        <taxon>Polyangiales</taxon>
        <taxon>Polyangiaceae</taxon>
        <taxon>Polyangium</taxon>
    </lineage>
</organism>
<dbReference type="Pfam" id="PF08448">
    <property type="entry name" value="PAS_4"/>
    <property type="match status" value="1"/>
</dbReference>
<dbReference type="PROSITE" id="PS50801">
    <property type="entry name" value="STAS"/>
    <property type="match status" value="1"/>
</dbReference>
<keyword evidence="4" id="KW-1185">Reference proteome</keyword>
<dbReference type="Gene3D" id="3.30.450.20">
    <property type="entry name" value="PAS domain"/>
    <property type="match status" value="1"/>
</dbReference>
<evidence type="ECO:0000313" key="3">
    <source>
        <dbReference type="EMBL" id="MDC3979710.1"/>
    </source>
</evidence>
<dbReference type="InterPro" id="IPR002645">
    <property type="entry name" value="STAS_dom"/>
</dbReference>